<dbReference type="Proteomes" id="UP000663825">
    <property type="component" value="Unassembled WGS sequence"/>
</dbReference>
<proteinExistence type="predicted"/>
<feature type="region of interest" description="Disordered" evidence="2">
    <location>
        <begin position="1385"/>
        <end position="1428"/>
    </location>
</feature>
<feature type="compositionally biased region" description="Acidic residues" evidence="2">
    <location>
        <begin position="1507"/>
        <end position="1520"/>
    </location>
</feature>
<feature type="compositionally biased region" description="Polar residues" evidence="2">
    <location>
        <begin position="1211"/>
        <end position="1224"/>
    </location>
</feature>
<keyword evidence="1" id="KW-0175">Coiled coil</keyword>
<feature type="compositionally biased region" description="Polar residues" evidence="2">
    <location>
        <begin position="1390"/>
        <end position="1408"/>
    </location>
</feature>
<feature type="region of interest" description="Disordered" evidence="2">
    <location>
        <begin position="1199"/>
        <end position="1230"/>
    </location>
</feature>
<feature type="compositionally biased region" description="Polar residues" evidence="2">
    <location>
        <begin position="1526"/>
        <end position="1536"/>
    </location>
</feature>
<organism evidence="3 4">
    <name type="scientific">Rotaria socialis</name>
    <dbReference type="NCBI Taxonomy" id="392032"/>
    <lineage>
        <taxon>Eukaryota</taxon>
        <taxon>Metazoa</taxon>
        <taxon>Spiralia</taxon>
        <taxon>Gnathifera</taxon>
        <taxon>Rotifera</taxon>
        <taxon>Eurotatoria</taxon>
        <taxon>Bdelloidea</taxon>
        <taxon>Philodinida</taxon>
        <taxon>Philodinidae</taxon>
        <taxon>Rotaria</taxon>
    </lineage>
</organism>
<evidence type="ECO:0000256" key="2">
    <source>
        <dbReference type="SAM" id="MobiDB-lite"/>
    </source>
</evidence>
<evidence type="ECO:0000256" key="1">
    <source>
        <dbReference type="SAM" id="Coils"/>
    </source>
</evidence>
<feature type="region of interest" description="Disordered" evidence="2">
    <location>
        <begin position="48"/>
        <end position="74"/>
    </location>
</feature>
<comment type="caution">
    <text evidence="3">The sequence shown here is derived from an EMBL/GenBank/DDBJ whole genome shotgun (WGS) entry which is preliminary data.</text>
</comment>
<dbReference type="OrthoDB" id="10064205at2759"/>
<dbReference type="EMBL" id="CAJNXB010003892">
    <property type="protein sequence ID" value="CAF3345164.1"/>
    <property type="molecule type" value="Genomic_DNA"/>
</dbReference>
<feature type="region of interest" description="Disordered" evidence="2">
    <location>
        <begin position="1457"/>
        <end position="1538"/>
    </location>
</feature>
<feature type="coiled-coil region" evidence="1">
    <location>
        <begin position="639"/>
        <end position="853"/>
    </location>
</feature>
<name>A0A817VDC1_9BILA</name>
<feature type="coiled-coil region" evidence="1">
    <location>
        <begin position="327"/>
        <end position="442"/>
    </location>
</feature>
<reference evidence="3" key="1">
    <citation type="submission" date="2021-02" db="EMBL/GenBank/DDBJ databases">
        <authorList>
            <person name="Nowell W R."/>
        </authorList>
    </citation>
    <scope>NUCLEOTIDE SEQUENCE</scope>
</reference>
<feature type="coiled-coil region" evidence="1">
    <location>
        <begin position="895"/>
        <end position="1002"/>
    </location>
</feature>
<protein>
    <submittedName>
        <fullName evidence="3">Uncharacterized protein</fullName>
    </submittedName>
</protein>
<feature type="coiled-coil region" evidence="1">
    <location>
        <begin position="1064"/>
        <end position="1184"/>
    </location>
</feature>
<evidence type="ECO:0000313" key="4">
    <source>
        <dbReference type="Proteomes" id="UP000663825"/>
    </source>
</evidence>
<gene>
    <name evidence="3" type="ORF">TIS948_LOCUS22747</name>
</gene>
<accession>A0A817VDC1</accession>
<feature type="compositionally biased region" description="Basic and acidic residues" evidence="2">
    <location>
        <begin position="1460"/>
        <end position="1480"/>
    </location>
</feature>
<feature type="coiled-coil region" evidence="1">
    <location>
        <begin position="532"/>
        <end position="584"/>
    </location>
</feature>
<evidence type="ECO:0000313" key="3">
    <source>
        <dbReference type="EMBL" id="CAF3345164.1"/>
    </source>
</evidence>
<feature type="compositionally biased region" description="Acidic residues" evidence="2">
    <location>
        <begin position="48"/>
        <end position="61"/>
    </location>
</feature>
<sequence>MEYNSGGSMILPDTINLNENDPYDEDIVHEQANQNEIVELIMAAFEGQEEPSDGEDDDDESSNTSDSSHHNSDEKHTLHIQNNNNYHIDELNVQQNNELMQTNHSYRLFSNHALSTRSPLGVPSTDIHEINVNDIEHLQHDESNHNNEKIYVNGNSPILIDQNNNRSSSVFDPLNPQYFYQTSSVNLLDVQNQLNKLRILCSVKDRKASQLENLCEEYREKYESELRTFKHQLLLSERSHYDWEQNYQLLNKNRAALFETNNQLQRTVKNAELRIQQLEATAMQMEKKFSDSESFADTLQRKLSAEQHFESIAQTQQNYELILATMREKHEQELVTLDEKLQNAQKNLQEKNVEINEIRSQLELVCKGNEKVIFERAETINQLNAKLHDCQQNYADLLTKSSLESSNQIEIKQQLTNMTQDKEKLEYKCQELQSEIRTLRERPDHKEYEINNKTIKNSPIDNHYNNQKFTLVESTIDQNIHLKQRIDEFVSNEKHLLALIGELQSKTRDQAYSSKRTYSSSSSSSNETVITTSIHMEKIQDLTEQVETLKKNYADLEEKYEYEKHELQTMIEQLREEVTETDKVKQFYNGKKFSFLSLFLLVRFGLDLNHEASPTEDMLRTKFEFELKSQLDTMRRILQEDHNENISSYKKTQEKLEQENQDLKIKSNQDLEQKTRELRQEMDAMKVKHEKQIIQLNNEIDRLKTNEDANSRLAYVEKEFEQLKHDYYDLNLKQKDLLKSCSTLENQNQILLNSAEKFEQEKIQLKQTFKDEGEKLLNEIKELNELNQHQKEELLSIHKHSDSHNNNLKQDIELLEARINNYENAITQYEEFRAKLEKNLERITEHRDKYKADLKLTQEMLRAKGDEYDQLKLHIIECEKQLQDKQHIIPYETTINDLQKQIKQYELQIHELKQTRIVHNEDIEVKYREKLMSVDVQKSQLEQNLQEANRALHLADCHLQQEISKIKVSLEQEYNRRYENDQKRYQNDLNQLRQQLAKEIDNKRSINHSMQDTDELKKMYRTEIDRLYRENLDLSQHQAKLIDAHQKQMQIMKKELDDGYTNLITEVQREQTRLQARCDQLKQQLLESQQIIEQLKSSLNRLKNNRVNDLSKVTEVHVNEIMTSERANNDQIDDLQNRIKHFVKLLEESNDKLNQERAVHAKQSNEYQQTVASLQAKMNDMLKRQAKPVDEIKHEYQHARVRHQRQVTPRPISTTESIQTNSSDTDTKTDAKSNNEIFRAHIMDNLEISMKKQIQNELIRNRNSMIKEIRREIFEKLTYALRSQKVPDTTIDMHIFELDRLLSQLAQDCLDSFPSPSSSVSNSSILSIQINPQHRQNRTVIYDSSLANKSKVLSTKSIECLYLTPATNKQPAPLAPHCRAMLDEDRRPKSASNILEDSQNPAITTILSPNGHKFQRSQQNKYLQKKMHRSENDIMSAVQPNAQQKPHLNNNHNIVNLYENGRDDRHPTVRTSAKELERKSNSSSDIYHAQTRPPNIHYATARPIVNDEQEQEDDDDDDELTWPNEPISSSPSTQRNGIKKLVCSGLKLFITQSPQHKRSGK</sequence>
<feature type="coiled-coil region" evidence="1">
    <location>
        <begin position="201"/>
        <end position="288"/>
    </location>
</feature>